<gene>
    <name evidence="1" type="ORF">DBRI1063_LOCUS1861</name>
</gene>
<sequence>MEFQTQYFPHSLYQDEDLLFYEALGSRKLKITTWNPIRMYRAMKEWGRRLKEKGIEGNYKGEGLVQGGVIIFDKQGKPRYNYLEQTGEELPVDDIMAALNAVRG</sequence>
<dbReference type="Pfam" id="PF13911">
    <property type="entry name" value="AhpC-TSA_2"/>
    <property type="match status" value="1"/>
</dbReference>
<evidence type="ECO:0008006" key="2">
    <source>
        <dbReference type="Google" id="ProtNLM"/>
    </source>
</evidence>
<proteinExistence type="predicted"/>
<evidence type="ECO:0000313" key="1">
    <source>
        <dbReference type="EMBL" id="CAD9315454.1"/>
    </source>
</evidence>
<dbReference type="InterPro" id="IPR032801">
    <property type="entry name" value="PXL2A/B/C"/>
</dbReference>
<protein>
    <recommendedName>
        <fullName evidence="2">Redox-regulatory protein FAM213A</fullName>
    </recommendedName>
</protein>
<dbReference type="EMBL" id="HBGN01002785">
    <property type="protein sequence ID" value="CAD9315454.1"/>
    <property type="molecule type" value="Transcribed_RNA"/>
</dbReference>
<name>A0A6S8V425_9STRA</name>
<organism evidence="1">
    <name type="scientific">Ditylum brightwellii</name>
    <dbReference type="NCBI Taxonomy" id="49249"/>
    <lineage>
        <taxon>Eukaryota</taxon>
        <taxon>Sar</taxon>
        <taxon>Stramenopiles</taxon>
        <taxon>Ochrophyta</taxon>
        <taxon>Bacillariophyta</taxon>
        <taxon>Mediophyceae</taxon>
        <taxon>Lithodesmiophycidae</taxon>
        <taxon>Lithodesmiales</taxon>
        <taxon>Lithodesmiaceae</taxon>
        <taxon>Ditylum</taxon>
    </lineage>
</organism>
<dbReference type="AlphaFoldDB" id="A0A6S8V425"/>
<accession>A0A6S8V425</accession>
<reference evidence="1" key="1">
    <citation type="submission" date="2021-01" db="EMBL/GenBank/DDBJ databases">
        <authorList>
            <person name="Corre E."/>
            <person name="Pelletier E."/>
            <person name="Niang G."/>
            <person name="Scheremetjew M."/>
            <person name="Finn R."/>
            <person name="Kale V."/>
            <person name="Holt S."/>
            <person name="Cochrane G."/>
            <person name="Meng A."/>
            <person name="Brown T."/>
            <person name="Cohen L."/>
        </authorList>
    </citation>
    <scope>NUCLEOTIDE SEQUENCE</scope>
    <source>
        <strain evidence="1">Pop2</strain>
    </source>
</reference>